<keyword evidence="1" id="KW-0732">Signal</keyword>
<dbReference type="PANTHER" id="PTHR38731">
    <property type="entry name" value="LIPL45-RELATED LIPOPROTEIN-RELATED"/>
    <property type="match status" value="1"/>
</dbReference>
<evidence type="ECO:0000313" key="4">
    <source>
        <dbReference type="Proteomes" id="UP000287615"/>
    </source>
</evidence>
<dbReference type="AlphaFoldDB" id="A0A444JCI6"/>
<evidence type="ECO:0000259" key="2">
    <source>
        <dbReference type="Pfam" id="PF04773"/>
    </source>
</evidence>
<comment type="caution">
    <text evidence="3">The sequence shown here is derived from an EMBL/GenBank/DDBJ whole genome shotgun (WGS) entry which is preliminary data.</text>
</comment>
<feature type="signal peptide" evidence="1">
    <location>
        <begin position="1"/>
        <end position="26"/>
    </location>
</feature>
<dbReference type="InterPro" id="IPR006860">
    <property type="entry name" value="FecR"/>
</dbReference>
<feature type="chain" id="PRO_5019338952" evidence="1">
    <location>
        <begin position="27"/>
        <end position="155"/>
    </location>
</feature>
<dbReference type="PANTHER" id="PTHR38731:SF1">
    <property type="entry name" value="FECR PROTEIN DOMAIN-CONTAINING PROTEIN"/>
    <property type="match status" value="1"/>
</dbReference>
<evidence type="ECO:0000256" key="1">
    <source>
        <dbReference type="SAM" id="SignalP"/>
    </source>
</evidence>
<dbReference type="Pfam" id="PF04773">
    <property type="entry name" value="FecR"/>
    <property type="match status" value="1"/>
</dbReference>
<protein>
    <submittedName>
        <fullName evidence="3">FecR family protein</fullName>
    </submittedName>
</protein>
<dbReference type="EMBL" id="MTKR01000020">
    <property type="protein sequence ID" value="RWX50794.1"/>
    <property type="molecule type" value="Genomic_DNA"/>
</dbReference>
<sequence length="155" mass="16635">MQPCYEKKIILSLFAVSLIATPTAFAQEFVGGLRKVTGSGTIIRDGRQIIAKDGIRIKMGDKLITGANGAIGVIFTDNTRISLGSESEININHYVFQPDQGAFSFLTELVQGTASYISGTIGKLSPKSVKFKTPTAVVGVRGTRFLVKTAPKKQL</sequence>
<dbReference type="Proteomes" id="UP000287615">
    <property type="component" value="Unassembled WGS sequence"/>
</dbReference>
<feature type="domain" description="FecR protein" evidence="2">
    <location>
        <begin position="61"/>
        <end position="151"/>
    </location>
</feature>
<proteinExistence type="predicted"/>
<accession>A0A444JCI6</accession>
<organism evidence="3 4">
    <name type="scientific">Candidatus Electrothrix marina</name>
    <dbReference type="NCBI Taxonomy" id="1859130"/>
    <lineage>
        <taxon>Bacteria</taxon>
        <taxon>Pseudomonadati</taxon>
        <taxon>Thermodesulfobacteriota</taxon>
        <taxon>Desulfobulbia</taxon>
        <taxon>Desulfobulbales</taxon>
        <taxon>Desulfobulbaceae</taxon>
        <taxon>Candidatus Electrothrix</taxon>
    </lineage>
</organism>
<gene>
    <name evidence="3" type="ORF">VU00_10203</name>
</gene>
<reference evidence="3 4" key="1">
    <citation type="submission" date="2017-01" db="EMBL/GenBank/DDBJ databases">
        <title>The cable genome- insights into the physiology and evolution of filamentous bacteria capable of sulfide oxidation via long distance electron transfer.</title>
        <authorList>
            <person name="Schreiber L."/>
            <person name="Bjerg J.T."/>
            <person name="Boggild A."/>
            <person name="Van De Vossenberg J."/>
            <person name="Meysman F."/>
            <person name="Nielsen L.P."/>
            <person name="Schramm A."/>
            <person name="Kjeldsen K.U."/>
        </authorList>
    </citation>
    <scope>NUCLEOTIDE SEQUENCE [LARGE SCALE GENOMIC DNA]</scope>
    <source>
        <strain evidence="3">A3</strain>
    </source>
</reference>
<evidence type="ECO:0000313" key="3">
    <source>
        <dbReference type="EMBL" id="RWX50794.1"/>
    </source>
</evidence>
<name>A0A444JCI6_9BACT</name>